<dbReference type="InterPro" id="IPR006139">
    <property type="entry name" value="D-isomer_2_OHA_DH_cat_dom"/>
</dbReference>
<protein>
    <submittedName>
        <fullName evidence="6">Unannotated protein</fullName>
    </submittedName>
</protein>
<dbReference type="InterPro" id="IPR006140">
    <property type="entry name" value="D-isomer_DH_NAD-bd"/>
</dbReference>
<dbReference type="PANTHER" id="PTHR43761:SF1">
    <property type="entry name" value="D-ISOMER SPECIFIC 2-HYDROXYACID DEHYDROGENASE CATALYTIC DOMAIN-CONTAINING PROTEIN-RELATED"/>
    <property type="match status" value="1"/>
</dbReference>
<dbReference type="AlphaFoldDB" id="A0A6J6DCK6"/>
<gene>
    <name evidence="6" type="ORF">UFOPK1639_00452</name>
</gene>
<dbReference type="InterPro" id="IPR036291">
    <property type="entry name" value="NAD(P)-bd_dom_sf"/>
</dbReference>
<evidence type="ECO:0000259" key="4">
    <source>
        <dbReference type="Pfam" id="PF00389"/>
    </source>
</evidence>
<name>A0A6J6DCK6_9ZZZZ</name>
<keyword evidence="3" id="KW-0520">NAD</keyword>
<reference evidence="6" key="1">
    <citation type="submission" date="2020-05" db="EMBL/GenBank/DDBJ databases">
        <authorList>
            <person name="Chiriac C."/>
            <person name="Salcher M."/>
            <person name="Ghai R."/>
            <person name="Kavagutti S V."/>
        </authorList>
    </citation>
    <scope>NUCLEOTIDE SEQUENCE</scope>
</reference>
<dbReference type="Pfam" id="PF00389">
    <property type="entry name" value="2-Hacid_dh"/>
    <property type="match status" value="1"/>
</dbReference>
<dbReference type="Gene3D" id="3.40.50.720">
    <property type="entry name" value="NAD(P)-binding Rossmann-like Domain"/>
    <property type="match status" value="2"/>
</dbReference>
<dbReference type="PANTHER" id="PTHR43761">
    <property type="entry name" value="D-ISOMER SPECIFIC 2-HYDROXYACID DEHYDROGENASE FAMILY PROTEIN (AFU_ORTHOLOGUE AFUA_1G13630)"/>
    <property type="match status" value="1"/>
</dbReference>
<dbReference type="InterPro" id="IPR050418">
    <property type="entry name" value="D-iso_2-hydroxyacid_DH_PdxB"/>
</dbReference>
<dbReference type="SUPFAM" id="SSF51735">
    <property type="entry name" value="NAD(P)-binding Rossmann-fold domains"/>
    <property type="match status" value="1"/>
</dbReference>
<comment type="similarity">
    <text evidence="1">Belongs to the D-isomer specific 2-hydroxyacid dehydrogenase family.</text>
</comment>
<evidence type="ECO:0000259" key="5">
    <source>
        <dbReference type="Pfam" id="PF02826"/>
    </source>
</evidence>
<dbReference type="EMBL" id="CAEZTH010000037">
    <property type="protein sequence ID" value="CAB4561106.1"/>
    <property type="molecule type" value="Genomic_DNA"/>
</dbReference>
<feature type="domain" description="D-isomer specific 2-hydroxyacid dehydrogenase NAD-binding" evidence="5">
    <location>
        <begin position="102"/>
        <end position="272"/>
    </location>
</feature>
<feature type="domain" description="D-isomer specific 2-hydroxyacid dehydrogenase catalytic" evidence="4">
    <location>
        <begin position="14"/>
        <end position="304"/>
    </location>
</feature>
<evidence type="ECO:0000256" key="1">
    <source>
        <dbReference type="ARBA" id="ARBA00005854"/>
    </source>
</evidence>
<accession>A0A6J6DCK6</accession>
<dbReference type="InterPro" id="IPR029753">
    <property type="entry name" value="D-isomer_DH_CS"/>
</dbReference>
<dbReference type="SUPFAM" id="SSF52283">
    <property type="entry name" value="Formate/glycerate dehydrogenase catalytic domain-like"/>
    <property type="match status" value="1"/>
</dbReference>
<keyword evidence="2" id="KW-0560">Oxidoreductase</keyword>
<dbReference type="PROSITE" id="PS00670">
    <property type="entry name" value="D_2_HYDROXYACID_DH_2"/>
    <property type="match status" value="1"/>
</dbReference>
<dbReference type="Pfam" id="PF02826">
    <property type="entry name" value="2-Hacid_dh_C"/>
    <property type="match status" value="1"/>
</dbReference>
<dbReference type="GO" id="GO:0016616">
    <property type="term" value="F:oxidoreductase activity, acting on the CH-OH group of donors, NAD or NADP as acceptor"/>
    <property type="evidence" value="ECO:0007669"/>
    <property type="project" value="InterPro"/>
</dbReference>
<evidence type="ECO:0000256" key="3">
    <source>
        <dbReference type="ARBA" id="ARBA00023027"/>
    </source>
</evidence>
<dbReference type="PROSITE" id="PS00671">
    <property type="entry name" value="D_2_HYDROXYACID_DH_3"/>
    <property type="match status" value="1"/>
</dbReference>
<evidence type="ECO:0000313" key="6">
    <source>
        <dbReference type="EMBL" id="CAB4561106.1"/>
    </source>
</evidence>
<dbReference type="GO" id="GO:0051287">
    <property type="term" value="F:NAD binding"/>
    <property type="evidence" value="ECO:0007669"/>
    <property type="project" value="InterPro"/>
</dbReference>
<proteinExistence type="inferred from homology"/>
<organism evidence="6">
    <name type="scientific">freshwater metagenome</name>
    <dbReference type="NCBI Taxonomy" id="449393"/>
    <lineage>
        <taxon>unclassified sequences</taxon>
        <taxon>metagenomes</taxon>
        <taxon>ecological metagenomes</taxon>
    </lineage>
</organism>
<evidence type="ECO:0000256" key="2">
    <source>
        <dbReference type="ARBA" id="ARBA00023002"/>
    </source>
</evidence>
<sequence length="311" mass="33155">MAEVVIVGLGPVPAKQTQELLGSEFTFVAEPTPQDLLRADGAIVRAEFYLDKTAIESMPKLKIAVRTGVGVDRVDLESATDRGVSIAITPGANTNAVAEGALAMMLSLSKKLSPLTELVRKDQWTSRDGIVPGDLEGSTLGLVGFGRIGSRVAQLAQAFGMRVLAFDPVADVPENLRAESMDALLSESNIVSVHVPLNEKTRNLISKREIELMPQGSIIINVARGGVVNLDAAHEALNSGKLSGLGLDSFDPEPAVFHECFNHPNVALTPHVMGLSQRARQQTFAAAAQAIKDFFNQTGSVEIVNQPRGEN</sequence>